<organism evidence="3 4">
    <name type="scientific">Photorhabdus aegyptia</name>
    <dbReference type="NCBI Taxonomy" id="2805098"/>
    <lineage>
        <taxon>Bacteria</taxon>
        <taxon>Pseudomonadati</taxon>
        <taxon>Pseudomonadota</taxon>
        <taxon>Gammaproteobacteria</taxon>
        <taxon>Enterobacterales</taxon>
        <taxon>Morganellaceae</taxon>
        <taxon>Photorhabdus</taxon>
    </lineage>
</organism>
<dbReference type="Proteomes" id="UP000023464">
    <property type="component" value="Unassembled WGS sequence"/>
</dbReference>
<dbReference type="PATRIC" id="fig|1393736.3.peg.574"/>
<gene>
    <name evidence="3" type="ORF">BA1DRAFT_00570</name>
</gene>
<keyword evidence="2" id="KW-0067">ATP-binding</keyword>
<evidence type="ECO:0000313" key="3">
    <source>
        <dbReference type="EMBL" id="EYU16827.1"/>
    </source>
</evidence>
<evidence type="ECO:0000313" key="4">
    <source>
        <dbReference type="Proteomes" id="UP000023464"/>
    </source>
</evidence>
<sequence>MEKRAKGIELQQAIQKKAQLYKYTLDKYQISVVENMVCLINTMLHRSWFKRPYVKGIYIWGPVGRGKSFILDAFFETAPIKNKRRVHFHHFFRELHQLMNLQAGKKDLMEATLHTQLQNCQLLCFDEFHLHDIGDAMLISRLLNFIFQRGIVLITTSNYPPNDLLANPLYHERFLPAIQLIEKNMKIVSMEGDIDYRCLVGNDVDPFCQGAYVWPGNEEQRIKLSLPERLVSTIDIKVGYRMLSVLSAANGTIHLTFQDLCISPTAVMDYLALSEHYQCWIIEDIPELGQVSSAAQQRFINVVDVLYDQRCQLFLIGCRPLDEKMFDGVELADISRTRSRLSQLKQYGLGFSIA</sequence>
<dbReference type="InterPro" id="IPR027417">
    <property type="entry name" value="P-loop_NTPase"/>
</dbReference>
<dbReference type="PANTHER" id="PTHR12169">
    <property type="entry name" value="ATPASE N2B"/>
    <property type="match status" value="1"/>
</dbReference>
<dbReference type="GO" id="GO:0016887">
    <property type="term" value="F:ATP hydrolysis activity"/>
    <property type="evidence" value="ECO:0007669"/>
    <property type="project" value="InterPro"/>
</dbReference>
<reference evidence="3 4" key="1">
    <citation type="submission" date="2014-03" db="EMBL/GenBank/DDBJ databases">
        <title>Draft Genome of Photorhabdus luminescens BA1, an Egyptian Isolate.</title>
        <authorList>
            <person name="Ghazal S."/>
            <person name="Hurst S.G.IV."/>
            <person name="Morris K."/>
            <person name="Thomas K."/>
            <person name="Tisa L.S."/>
        </authorList>
    </citation>
    <scope>NUCLEOTIDE SEQUENCE [LARGE SCALE GENOMIC DNA]</scope>
    <source>
        <strain evidence="3 4">BA1</strain>
    </source>
</reference>
<accession>A0A022PL43</accession>
<dbReference type="Gene3D" id="3.40.50.300">
    <property type="entry name" value="P-loop containing nucleotide triphosphate hydrolases"/>
    <property type="match status" value="1"/>
</dbReference>
<dbReference type="Pfam" id="PF03969">
    <property type="entry name" value="AFG1_ATPase"/>
    <property type="match status" value="1"/>
</dbReference>
<keyword evidence="1" id="KW-0547">Nucleotide-binding</keyword>
<name>A0A022PL43_9GAMM</name>
<dbReference type="EMBL" id="JFGV01000006">
    <property type="protein sequence ID" value="EYU16827.1"/>
    <property type="molecule type" value="Genomic_DNA"/>
</dbReference>
<dbReference type="NCBIfam" id="NF040713">
    <property type="entry name" value="ZapE"/>
    <property type="match status" value="1"/>
</dbReference>
<dbReference type="GO" id="GO:0005737">
    <property type="term" value="C:cytoplasm"/>
    <property type="evidence" value="ECO:0007669"/>
    <property type="project" value="TreeGrafter"/>
</dbReference>
<keyword evidence="4" id="KW-1185">Reference proteome</keyword>
<evidence type="ECO:0000256" key="1">
    <source>
        <dbReference type="ARBA" id="ARBA00022741"/>
    </source>
</evidence>
<dbReference type="GO" id="GO:0032153">
    <property type="term" value="C:cell division site"/>
    <property type="evidence" value="ECO:0007669"/>
    <property type="project" value="TreeGrafter"/>
</dbReference>
<comment type="caution">
    <text evidence="3">The sequence shown here is derived from an EMBL/GenBank/DDBJ whole genome shotgun (WGS) entry which is preliminary data.</text>
</comment>
<dbReference type="GO" id="GO:0051301">
    <property type="term" value="P:cell division"/>
    <property type="evidence" value="ECO:0007669"/>
    <property type="project" value="TreeGrafter"/>
</dbReference>
<proteinExistence type="predicted"/>
<dbReference type="GO" id="GO:0005524">
    <property type="term" value="F:ATP binding"/>
    <property type="evidence" value="ECO:0007669"/>
    <property type="project" value="UniProtKB-KW"/>
</dbReference>
<dbReference type="PANTHER" id="PTHR12169:SF6">
    <property type="entry name" value="AFG1-LIKE ATPASE"/>
    <property type="match status" value="1"/>
</dbReference>
<evidence type="ECO:0000256" key="2">
    <source>
        <dbReference type="ARBA" id="ARBA00022840"/>
    </source>
</evidence>
<dbReference type="SUPFAM" id="SSF52540">
    <property type="entry name" value="P-loop containing nucleoside triphosphate hydrolases"/>
    <property type="match status" value="1"/>
</dbReference>
<dbReference type="InterPro" id="IPR005654">
    <property type="entry name" value="ATPase_AFG1-like"/>
</dbReference>
<dbReference type="RefSeq" id="WP_051560630.1">
    <property type="nucleotide sequence ID" value="NZ_CAWLTM010000109.1"/>
</dbReference>
<protein>
    <submittedName>
        <fullName evidence="3">Putative ATPase</fullName>
    </submittedName>
</protein>
<dbReference type="AlphaFoldDB" id="A0A022PL43"/>